<keyword evidence="1" id="KW-0227">DNA damage</keyword>
<dbReference type="PANTHER" id="PTHR42942:SF1">
    <property type="entry name" value="ALKYLTRANSFERASE-LIKE PROTEIN 1"/>
    <property type="match status" value="1"/>
</dbReference>
<dbReference type="InterPro" id="IPR014048">
    <property type="entry name" value="MethylDNA_cys_MeTrfase_DNA-bd"/>
</dbReference>
<dbReference type="Gene3D" id="1.10.10.10">
    <property type="entry name" value="Winged helix-like DNA-binding domain superfamily/Winged helix DNA-binding domain"/>
    <property type="match status" value="1"/>
</dbReference>
<gene>
    <name evidence="3" type="ORF">HQN87_26015</name>
</gene>
<dbReference type="InterPro" id="IPR052520">
    <property type="entry name" value="ATL_DNA_repair"/>
</dbReference>
<protein>
    <submittedName>
        <fullName evidence="3">MGMT family protein</fullName>
    </submittedName>
</protein>
<dbReference type="InterPro" id="IPR036388">
    <property type="entry name" value="WH-like_DNA-bd_sf"/>
</dbReference>
<name>A0ABX2DXC9_9BACL</name>
<comment type="caution">
    <text evidence="3">The sequence shown here is derived from an EMBL/GenBank/DDBJ whole genome shotgun (WGS) entry which is preliminary data.</text>
</comment>
<dbReference type="InterPro" id="IPR036217">
    <property type="entry name" value="MethylDNA_cys_MeTrfase_DNAb"/>
</dbReference>
<evidence type="ECO:0000256" key="1">
    <source>
        <dbReference type="ARBA" id="ARBA00022763"/>
    </source>
</evidence>
<dbReference type="RefSeq" id="WP_173139237.1">
    <property type="nucleotide sequence ID" value="NZ_JABMKX010000018.1"/>
</dbReference>
<dbReference type="Proteomes" id="UP000711047">
    <property type="component" value="Unassembled WGS sequence"/>
</dbReference>
<evidence type="ECO:0000259" key="2">
    <source>
        <dbReference type="Pfam" id="PF01035"/>
    </source>
</evidence>
<organism evidence="3 4">
    <name type="scientific">Paenibacillus tritici</name>
    <dbReference type="NCBI Taxonomy" id="1873425"/>
    <lineage>
        <taxon>Bacteria</taxon>
        <taxon>Bacillati</taxon>
        <taxon>Bacillota</taxon>
        <taxon>Bacilli</taxon>
        <taxon>Bacillales</taxon>
        <taxon>Paenibacillaceae</taxon>
        <taxon>Paenibacillus</taxon>
    </lineage>
</organism>
<feature type="domain" description="Methylated-DNA-[protein]-cysteine S-methyltransferase DNA binding" evidence="2">
    <location>
        <begin position="3"/>
        <end position="84"/>
    </location>
</feature>
<keyword evidence="4" id="KW-1185">Reference proteome</keyword>
<dbReference type="CDD" id="cd06445">
    <property type="entry name" value="ATase"/>
    <property type="match status" value="1"/>
</dbReference>
<dbReference type="PANTHER" id="PTHR42942">
    <property type="entry name" value="6-O-METHYLGUANINE DNA METHYLTRANSFERASE"/>
    <property type="match status" value="1"/>
</dbReference>
<accession>A0ABX2DXC9</accession>
<reference evidence="3 4" key="1">
    <citation type="submission" date="2020-05" db="EMBL/GenBank/DDBJ databases">
        <title>Paenibacillus glebae, sp. nov., Paenibacillus humi sp. nov., Paenibacillus pedi sp. nov., Paenibacillus terrestris sp. nov. and Paenibacillus terricola sp. nov., isolated from a forest top soil sample.</title>
        <authorList>
            <person name="Qi S."/>
            <person name="Carlier A."/>
            <person name="Cnockaert M."/>
            <person name="Vandamme P."/>
        </authorList>
    </citation>
    <scope>NUCLEOTIDE SEQUENCE [LARGE SCALE GENOMIC DNA]</scope>
    <source>
        <strain evidence="3 4">LMG 29502</strain>
    </source>
</reference>
<evidence type="ECO:0000313" key="4">
    <source>
        <dbReference type="Proteomes" id="UP000711047"/>
    </source>
</evidence>
<sequence length="128" mass="14184">MTPFTRKVILIIQSIPEGSVMTYGGVARAAGSPRAARQVVRILHSMSRKYRLPWHRVINAKGMISLTEDESASLQQLYLAGEGVVFDERGMVDLERYQYVPGPELELESELTGDFGAGAEDHLLPPLE</sequence>
<dbReference type="Pfam" id="PF01035">
    <property type="entry name" value="DNA_binding_1"/>
    <property type="match status" value="1"/>
</dbReference>
<proteinExistence type="predicted"/>
<dbReference type="SUPFAM" id="SSF46767">
    <property type="entry name" value="Methylated DNA-protein cysteine methyltransferase, C-terminal domain"/>
    <property type="match status" value="1"/>
</dbReference>
<evidence type="ECO:0000313" key="3">
    <source>
        <dbReference type="EMBL" id="NQX48782.1"/>
    </source>
</evidence>
<dbReference type="EMBL" id="JABMKX010000018">
    <property type="protein sequence ID" value="NQX48782.1"/>
    <property type="molecule type" value="Genomic_DNA"/>
</dbReference>